<dbReference type="InterPro" id="IPR050214">
    <property type="entry name" value="Cys_Synth/Cystath_Beta-Synth"/>
</dbReference>
<evidence type="ECO:0000313" key="3">
    <source>
        <dbReference type="EMBL" id="GAH92288.1"/>
    </source>
</evidence>
<keyword evidence="1" id="KW-1133">Transmembrane helix</keyword>
<name>X1LDR4_9ZZZZ</name>
<evidence type="ECO:0000256" key="1">
    <source>
        <dbReference type="SAM" id="Phobius"/>
    </source>
</evidence>
<sequence>MEILETSTGNAGIACAFVGGLLGYAVTIILPDGMSAERAKIMQAYGAKVIYTPGAESDVDLCLIKQEEIIRENPGKYWVPSQYTNQNNVVAHYLTTGPEIWEQTEGKVDAFLVTQGTGGTISGVGKYLRERNPKIFHYSD</sequence>
<dbReference type="Gene3D" id="3.40.50.1100">
    <property type="match status" value="2"/>
</dbReference>
<feature type="domain" description="Tryptophan synthase beta chain-like PALP" evidence="2">
    <location>
        <begin position="2"/>
        <end position="135"/>
    </location>
</feature>
<keyword evidence="1" id="KW-0812">Transmembrane</keyword>
<organism evidence="3">
    <name type="scientific">marine sediment metagenome</name>
    <dbReference type="NCBI Taxonomy" id="412755"/>
    <lineage>
        <taxon>unclassified sequences</taxon>
        <taxon>metagenomes</taxon>
        <taxon>ecological metagenomes</taxon>
    </lineage>
</organism>
<dbReference type="PANTHER" id="PTHR10314">
    <property type="entry name" value="CYSTATHIONINE BETA-SYNTHASE"/>
    <property type="match status" value="1"/>
</dbReference>
<keyword evidence="1" id="KW-0472">Membrane</keyword>
<dbReference type="SUPFAM" id="SSF53686">
    <property type="entry name" value="Tryptophan synthase beta subunit-like PLP-dependent enzymes"/>
    <property type="match status" value="1"/>
</dbReference>
<protein>
    <recommendedName>
        <fullName evidence="2">Tryptophan synthase beta chain-like PALP domain-containing protein</fullName>
    </recommendedName>
</protein>
<gene>
    <name evidence="3" type="ORF">S06H3_06350</name>
</gene>
<feature type="transmembrane region" description="Helical" evidence="1">
    <location>
        <begin position="12"/>
        <end position="30"/>
    </location>
</feature>
<dbReference type="EMBL" id="BARV01002462">
    <property type="protein sequence ID" value="GAH92288.1"/>
    <property type="molecule type" value="Genomic_DNA"/>
</dbReference>
<accession>X1LDR4</accession>
<dbReference type="Pfam" id="PF00291">
    <property type="entry name" value="PALP"/>
    <property type="match status" value="1"/>
</dbReference>
<reference evidence="3" key="1">
    <citation type="journal article" date="2014" name="Front. Microbiol.">
        <title>High frequency of phylogenetically diverse reductive dehalogenase-homologous genes in deep subseafloor sedimentary metagenomes.</title>
        <authorList>
            <person name="Kawai M."/>
            <person name="Futagami T."/>
            <person name="Toyoda A."/>
            <person name="Takaki Y."/>
            <person name="Nishi S."/>
            <person name="Hori S."/>
            <person name="Arai W."/>
            <person name="Tsubouchi T."/>
            <person name="Morono Y."/>
            <person name="Uchiyama I."/>
            <person name="Ito T."/>
            <person name="Fujiyama A."/>
            <person name="Inagaki F."/>
            <person name="Takami H."/>
        </authorList>
    </citation>
    <scope>NUCLEOTIDE SEQUENCE</scope>
    <source>
        <strain evidence="3">Expedition CK06-06</strain>
    </source>
</reference>
<comment type="caution">
    <text evidence="3">The sequence shown here is derived from an EMBL/GenBank/DDBJ whole genome shotgun (WGS) entry which is preliminary data.</text>
</comment>
<evidence type="ECO:0000259" key="2">
    <source>
        <dbReference type="Pfam" id="PF00291"/>
    </source>
</evidence>
<dbReference type="InterPro" id="IPR001926">
    <property type="entry name" value="TrpB-like_PALP"/>
</dbReference>
<dbReference type="InterPro" id="IPR036052">
    <property type="entry name" value="TrpB-like_PALP_sf"/>
</dbReference>
<dbReference type="AlphaFoldDB" id="X1LDR4"/>
<proteinExistence type="predicted"/>